<dbReference type="Proteomes" id="UP000015101">
    <property type="component" value="Unassembled WGS sequence"/>
</dbReference>
<keyword evidence="13" id="KW-1185">Reference proteome</keyword>
<feature type="domain" description="G-protein coupled receptors family 1 profile" evidence="10">
    <location>
        <begin position="1"/>
        <end position="393"/>
    </location>
</feature>
<evidence type="ECO:0000256" key="3">
    <source>
        <dbReference type="ARBA" id="ARBA00022989"/>
    </source>
</evidence>
<organism evidence="12 13">
    <name type="scientific">Helobdella robusta</name>
    <name type="common">Californian leech</name>
    <dbReference type="NCBI Taxonomy" id="6412"/>
    <lineage>
        <taxon>Eukaryota</taxon>
        <taxon>Metazoa</taxon>
        <taxon>Spiralia</taxon>
        <taxon>Lophotrochozoa</taxon>
        <taxon>Annelida</taxon>
        <taxon>Clitellata</taxon>
        <taxon>Hirudinea</taxon>
        <taxon>Rhynchobdellida</taxon>
        <taxon>Glossiphoniidae</taxon>
        <taxon>Helobdella</taxon>
    </lineage>
</organism>
<dbReference type="InterPro" id="IPR000276">
    <property type="entry name" value="GPCR_Rhodpsn"/>
</dbReference>
<name>T1ENL6_HELRO</name>
<dbReference type="CTD" id="20198166"/>
<evidence type="ECO:0000313" key="12">
    <source>
        <dbReference type="EnsemblMetazoa" id="HelroP159107"/>
    </source>
</evidence>
<dbReference type="OMA" id="CAKNAND"/>
<dbReference type="InterPro" id="IPR017452">
    <property type="entry name" value="GPCR_Rhodpsn_7TM"/>
</dbReference>
<dbReference type="eggNOG" id="KOG3656">
    <property type="taxonomic scope" value="Eukaryota"/>
</dbReference>
<dbReference type="EnsemblMetazoa" id="HelroT159107">
    <property type="protein sequence ID" value="HelroP159107"/>
    <property type="gene ID" value="HelroG159107"/>
</dbReference>
<feature type="transmembrane region" description="Helical" evidence="9">
    <location>
        <begin position="36"/>
        <end position="54"/>
    </location>
</feature>
<dbReference type="STRING" id="6412.T1ENL6"/>
<dbReference type="Gene3D" id="1.20.1070.10">
    <property type="entry name" value="Rhodopsin 7-helix transmembrane proteins"/>
    <property type="match status" value="2"/>
</dbReference>
<accession>T1ENL6</accession>
<dbReference type="PROSITE" id="PS50262">
    <property type="entry name" value="G_PROTEIN_RECEP_F1_2"/>
    <property type="match status" value="1"/>
</dbReference>
<gene>
    <name evidence="12" type="primary">20198166</name>
    <name evidence="11" type="ORF">HELRODRAFT_159107</name>
</gene>
<dbReference type="AlphaFoldDB" id="T1ENL6"/>
<evidence type="ECO:0000256" key="7">
    <source>
        <dbReference type="ARBA" id="ARBA00023224"/>
    </source>
</evidence>
<evidence type="ECO:0000256" key="6">
    <source>
        <dbReference type="ARBA" id="ARBA00023170"/>
    </source>
</evidence>
<dbReference type="GO" id="GO:0004930">
    <property type="term" value="F:G protein-coupled receptor activity"/>
    <property type="evidence" value="ECO:0000318"/>
    <property type="project" value="GO_Central"/>
</dbReference>
<dbReference type="FunFam" id="1.20.1070.10:FF:000304">
    <property type="entry name" value="Trissin receptor, isoform C"/>
    <property type="match status" value="1"/>
</dbReference>
<keyword evidence="5 9" id="KW-0472">Membrane</keyword>
<dbReference type="GeneID" id="20198166"/>
<evidence type="ECO:0000256" key="9">
    <source>
        <dbReference type="SAM" id="Phobius"/>
    </source>
</evidence>
<reference evidence="12" key="3">
    <citation type="submission" date="2015-06" db="UniProtKB">
        <authorList>
            <consortium name="EnsemblMetazoa"/>
        </authorList>
    </citation>
    <scope>IDENTIFICATION</scope>
</reference>
<dbReference type="RefSeq" id="XP_009009268.1">
    <property type="nucleotide sequence ID" value="XM_009011020.1"/>
</dbReference>
<evidence type="ECO:0000256" key="2">
    <source>
        <dbReference type="ARBA" id="ARBA00022692"/>
    </source>
</evidence>
<dbReference type="PANTHER" id="PTHR45695:SF15">
    <property type="entry name" value="OPSIN RH2"/>
    <property type="match status" value="1"/>
</dbReference>
<keyword evidence="6 8" id="KW-0675">Receptor</keyword>
<feature type="transmembrane region" description="Helical" evidence="9">
    <location>
        <begin position="335"/>
        <end position="356"/>
    </location>
</feature>
<dbReference type="KEGG" id="hro:HELRODRAFT_159107"/>
<evidence type="ECO:0000256" key="5">
    <source>
        <dbReference type="ARBA" id="ARBA00023136"/>
    </source>
</evidence>
<dbReference type="SUPFAM" id="SSF81321">
    <property type="entry name" value="Family A G protein-coupled receptor-like"/>
    <property type="match status" value="1"/>
</dbReference>
<dbReference type="OrthoDB" id="10036964at2759"/>
<dbReference type="GO" id="GO:0007186">
    <property type="term" value="P:G protein-coupled receptor signaling pathway"/>
    <property type="evidence" value="ECO:0000318"/>
    <property type="project" value="GO_Central"/>
</dbReference>
<dbReference type="PANTHER" id="PTHR45695">
    <property type="entry name" value="LEUCOKININ RECEPTOR-RELATED"/>
    <property type="match status" value="1"/>
</dbReference>
<reference evidence="11 13" key="2">
    <citation type="journal article" date="2013" name="Nature">
        <title>Insights into bilaterian evolution from three spiralian genomes.</title>
        <authorList>
            <person name="Simakov O."/>
            <person name="Marletaz F."/>
            <person name="Cho S.J."/>
            <person name="Edsinger-Gonzales E."/>
            <person name="Havlak P."/>
            <person name="Hellsten U."/>
            <person name="Kuo D.H."/>
            <person name="Larsson T."/>
            <person name="Lv J."/>
            <person name="Arendt D."/>
            <person name="Savage R."/>
            <person name="Osoegawa K."/>
            <person name="de Jong P."/>
            <person name="Grimwood J."/>
            <person name="Chapman J.A."/>
            <person name="Shapiro H."/>
            <person name="Aerts A."/>
            <person name="Otillar R.P."/>
            <person name="Terry A.Y."/>
            <person name="Boore J.L."/>
            <person name="Grigoriev I.V."/>
            <person name="Lindberg D.R."/>
            <person name="Seaver E.C."/>
            <person name="Weisblat D.A."/>
            <person name="Putnam N.H."/>
            <person name="Rokhsar D.S."/>
        </authorList>
    </citation>
    <scope>NUCLEOTIDE SEQUENCE</scope>
</reference>
<dbReference type="PROSITE" id="PS00237">
    <property type="entry name" value="G_PROTEIN_RECEP_F1_1"/>
    <property type="match status" value="1"/>
</dbReference>
<dbReference type="HOGENOM" id="CLU_534514_0_0_1"/>
<keyword evidence="7 8" id="KW-0807">Transducer</keyword>
<feature type="transmembrane region" description="Helical" evidence="9">
    <location>
        <begin position="83"/>
        <end position="105"/>
    </location>
</feature>
<reference evidence="13" key="1">
    <citation type="submission" date="2012-12" db="EMBL/GenBank/DDBJ databases">
        <authorList>
            <person name="Hellsten U."/>
            <person name="Grimwood J."/>
            <person name="Chapman J.A."/>
            <person name="Shapiro H."/>
            <person name="Aerts A."/>
            <person name="Otillar R.P."/>
            <person name="Terry A.Y."/>
            <person name="Boore J.L."/>
            <person name="Simakov O."/>
            <person name="Marletaz F."/>
            <person name="Cho S.-J."/>
            <person name="Edsinger-Gonzales E."/>
            <person name="Havlak P."/>
            <person name="Kuo D.-H."/>
            <person name="Larsson T."/>
            <person name="Lv J."/>
            <person name="Arendt D."/>
            <person name="Savage R."/>
            <person name="Osoegawa K."/>
            <person name="de Jong P."/>
            <person name="Lindberg D.R."/>
            <person name="Seaver E.C."/>
            <person name="Weisblat D.A."/>
            <person name="Putnam N.H."/>
            <person name="Grigoriev I.V."/>
            <person name="Rokhsar D.S."/>
        </authorList>
    </citation>
    <scope>NUCLEOTIDE SEQUENCE</scope>
</reference>
<protein>
    <recommendedName>
        <fullName evidence="10">G-protein coupled receptors family 1 profile domain-containing protein</fullName>
    </recommendedName>
</protein>
<dbReference type="Pfam" id="PF00001">
    <property type="entry name" value="7tm_1"/>
    <property type="match status" value="1"/>
</dbReference>
<sequence>MSISVSVLTLSAIAVERYYAICHPLKFQATIKRTKLFILLIWIVSIIVAMPEYITVDTFRTTKLETHLFMACASIISERLRAIFQTIILIFLFLLPLFLIGIAYVKIALNLWRGTDGIECSLEMKQKETKSSKQRCRLLSKCASEKYENDYNDRMPEITRNSIMTSSFHQEHNINNNIITTNNVNKMDNYDITNTIGGADCNSKTTSCFSKNSPKLSWKPNLNKIIFKKSSKLTQQDALNNPNEHSTGKDFSTSYETSNIDATSRSQQFKPANFAATVASTHNTSTNNNIHGKMNNKNCAKNANDNSSCDASHRSIGTHCMNSSSKNQLMSRRKVAKMLISVVVMFFVCYLPIQVYNILRYAMRSSVILNRSELPMVAQWLCYFNSCVNPLIYNFMSGKFRKAFKRVLTCNRSTPRNPMLVLRKNATSRTAPSDAVNTNINRNNINNNNNKNNINANNNIKNINVNVDNVVLNVTPDNRSNIGDDDTNVIVADIRQNGFNADYDEEFVSN</sequence>
<dbReference type="PRINTS" id="PR00237">
    <property type="entry name" value="GPCRRHODOPSN"/>
</dbReference>
<evidence type="ECO:0000313" key="13">
    <source>
        <dbReference type="Proteomes" id="UP000015101"/>
    </source>
</evidence>
<feature type="transmembrane region" description="Helical" evidence="9">
    <location>
        <begin position="376"/>
        <end position="396"/>
    </location>
</feature>
<evidence type="ECO:0000256" key="1">
    <source>
        <dbReference type="ARBA" id="ARBA00004141"/>
    </source>
</evidence>
<dbReference type="EMBL" id="AMQM01000189">
    <property type="status" value="NOT_ANNOTATED_CDS"/>
    <property type="molecule type" value="Genomic_DNA"/>
</dbReference>
<evidence type="ECO:0000313" key="11">
    <source>
        <dbReference type="EMBL" id="ESO12548.1"/>
    </source>
</evidence>
<proteinExistence type="inferred from homology"/>
<keyword evidence="4 8" id="KW-0297">G-protein coupled receptor</keyword>
<comment type="similarity">
    <text evidence="8">Belongs to the G-protein coupled receptor 1 family.</text>
</comment>
<comment type="subcellular location">
    <subcellularLocation>
        <location evidence="1">Membrane</location>
        <topology evidence="1">Multi-pass membrane protein</topology>
    </subcellularLocation>
</comment>
<keyword evidence="3 9" id="KW-1133">Transmembrane helix</keyword>
<evidence type="ECO:0000259" key="10">
    <source>
        <dbReference type="PROSITE" id="PS50262"/>
    </source>
</evidence>
<dbReference type="EMBL" id="KB095811">
    <property type="protein sequence ID" value="ESO12548.1"/>
    <property type="molecule type" value="Genomic_DNA"/>
</dbReference>
<keyword evidence="2 8" id="KW-0812">Transmembrane</keyword>
<evidence type="ECO:0000256" key="8">
    <source>
        <dbReference type="RuleBase" id="RU000688"/>
    </source>
</evidence>
<dbReference type="GO" id="GO:0005886">
    <property type="term" value="C:plasma membrane"/>
    <property type="evidence" value="ECO:0000318"/>
    <property type="project" value="GO_Central"/>
</dbReference>
<evidence type="ECO:0000256" key="4">
    <source>
        <dbReference type="ARBA" id="ARBA00023040"/>
    </source>
</evidence>
<dbReference type="InParanoid" id="T1ENL6"/>